<protein>
    <submittedName>
        <fullName evidence="3">Alkanesulfonate monooxygenase SsuD/methylene tetrahydromethanopterin reductase-like flavin-dependent oxidoreductase (Luciferase family)</fullName>
    </submittedName>
</protein>
<dbReference type="Pfam" id="PF00296">
    <property type="entry name" value="Bac_luciferase"/>
    <property type="match status" value="1"/>
</dbReference>
<dbReference type="Proteomes" id="UP000541969">
    <property type="component" value="Unassembled WGS sequence"/>
</dbReference>
<dbReference type="InterPro" id="IPR050564">
    <property type="entry name" value="F420-G6PD/mer"/>
</dbReference>
<feature type="domain" description="Luciferase-like" evidence="2">
    <location>
        <begin position="13"/>
        <end position="237"/>
    </location>
</feature>
<reference evidence="3 4" key="1">
    <citation type="submission" date="2020-07" db="EMBL/GenBank/DDBJ databases">
        <title>Sequencing the genomes of 1000 actinobacteria strains.</title>
        <authorList>
            <person name="Klenk H.-P."/>
        </authorList>
    </citation>
    <scope>NUCLEOTIDE SEQUENCE [LARGE SCALE GENOMIC DNA]</scope>
    <source>
        <strain evidence="3 4">DSM 104001</strain>
    </source>
</reference>
<keyword evidence="1" id="KW-0560">Oxidoreductase</keyword>
<keyword evidence="4" id="KW-1185">Reference proteome</keyword>
<comment type="caution">
    <text evidence="3">The sequence shown here is derived from an EMBL/GenBank/DDBJ whole genome shotgun (WGS) entry which is preliminary data.</text>
</comment>
<organism evidence="3 4">
    <name type="scientific">Petropleomorpha daqingensis</name>
    <dbReference type="NCBI Taxonomy" id="2026353"/>
    <lineage>
        <taxon>Bacteria</taxon>
        <taxon>Bacillati</taxon>
        <taxon>Actinomycetota</taxon>
        <taxon>Actinomycetes</taxon>
        <taxon>Geodermatophilales</taxon>
        <taxon>Geodermatophilaceae</taxon>
        <taxon>Petropleomorpha</taxon>
    </lineage>
</organism>
<dbReference type="GO" id="GO:0016705">
    <property type="term" value="F:oxidoreductase activity, acting on paired donors, with incorporation or reduction of molecular oxygen"/>
    <property type="evidence" value="ECO:0007669"/>
    <property type="project" value="InterPro"/>
</dbReference>
<dbReference type="SUPFAM" id="SSF51679">
    <property type="entry name" value="Bacterial luciferase-like"/>
    <property type="match status" value="1"/>
</dbReference>
<dbReference type="AlphaFoldDB" id="A0A853CPH2"/>
<dbReference type="EMBL" id="JACBZT010000001">
    <property type="protein sequence ID" value="NYJ08402.1"/>
    <property type="molecule type" value="Genomic_DNA"/>
</dbReference>
<evidence type="ECO:0000256" key="1">
    <source>
        <dbReference type="ARBA" id="ARBA00023002"/>
    </source>
</evidence>
<dbReference type="GO" id="GO:0004497">
    <property type="term" value="F:monooxygenase activity"/>
    <property type="evidence" value="ECO:0007669"/>
    <property type="project" value="UniProtKB-KW"/>
</dbReference>
<evidence type="ECO:0000313" key="3">
    <source>
        <dbReference type="EMBL" id="NYJ08402.1"/>
    </source>
</evidence>
<gene>
    <name evidence="3" type="ORF">GGQ55_004680</name>
</gene>
<evidence type="ECO:0000313" key="4">
    <source>
        <dbReference type="Proteomes" id="UP000541969"/>
    </source>
</evidence>
<proteinExistence type="predicted"/>
<accession>A0A853CPH2</accession>
<keyword evidence="3" id="KW-0503">Monooxygenase</keyword>
<name>A0A853CPH2_9ACTN</name>
<dbReference type="PANTHER" id="PTHR43244">
    <property type="match status" value="1"/>
</dbReference>
<sequence>MTVAVGTMLPDLGSAGLAERRAVVAGLEAAGVDHLAVGDHVSFFGGQGFDGLVHAAHLLALSDRLAVHVGVYLLALRHPVPVARQLADLSALAPGRLLLGVGIGGEDRHEYEVCGVDPAARGARTDEALGLLRRLATGQPVTGEGPHFPVSEARIAPGFDVPILVGGRSAAAVRRAARYGDGWLGIWISPRRFAEVTGQVAELAAADGRTTVPDRHGLQVWCGFGADRERAVLPLSRAMEAIYAAPFAAFERYCPAGTPEDVAAFLHPYVEAGCRSFNLIPRAEDPATALAGVAEVRRLLQR</sequence>
<dbReference type="RefSeq" id="WP_179720962.1">
    <property type="nucleotide sequence ID" value="NZ_JACBZT010000001.1"/>
</dbReference>
<dbReference type="PANTHER" id="PTHR43244:SF1">
    <property type="entry name" value="5,10-METHYLENETETRAHYDROMETHANOPTERIN REDUCTASE"/>
    <property type="match status" value="1"/>
</dbReference>
<dbReference type="InterPro" id="IPR036661">
    <property type="entry name" value="Luciferase-like_sf"/>
</dbReference>
<evidence type="ECO:0000259" key="2">
    <source>
        <dbReference type="Pfam" id="PF00296"/>
    </source>
</evidence>
<dbReference type="Gene3D" id="3.20.20.30">
    <property type="entry name" value="Luciferase-like domain"/>
    <property type="match status" value="1"/>
</dbReference>
<dbReference type="InterPro" id="IPR011251">
    <property type="entry name" value="Luciferase-like_dom"/>
</dbReference>